<evidence type="ECO:0000313" key="5">
    <source>
        <dbReference type="Proteomes" id="UP000001312"/>
    </source>
</evidence>
<dbReference type="PANTHER" id="PTHR33481:SF1">
    <property type="entry name" value="ENDONUCLEASE_EXONUCLEASE_PHOSPHATASE DOMAIN-CONTAINING PROTEIN-RELATED"/>
    <property type="match status" value="1"/>
</dbReference>
<dbReference type="GeneID" id="5488827"/>
<organism evidence="4 5">
    <name type="scientific">Sclerotinia sclerotiorum (strain ATCC 18683 / 1980 / Ss-1)</name>
    <name type="common">White mold</name>
    <name type="synonym">Whetzelinia sclerotiorum</name>
    <dbReference type="NCBI Taxonomy" id="665079"/>
    <lineage>
        <taxon>Eukaryota</taxon>
        <taxon>Fungi</taxon>
        <taxon>Dikarya</taxon>
        <taxon>Ascomycota</taxon>
        <taxon>Pezizomycotina</taxon>
        <taxon>Leotiomycetes</taxon>
        <taxon>Helotiales</taxon>
        <taxon>Sclerotiniaceae</taxon>
        <taxon>Sclerotinia</taxon>
    </lineage>
</organism>
<gene>
    <name evidence="4" type="ORF">SS1G_06328</name>
</gene>
<evidence type="ECO:0000256" key="1">
    <source>
        <dbReference type="PROSITE-ProRule" id="PRU00047"/>
    </source>
</evidence>
<dbReference type="InterPro" id="IPR001878">
    <property type="entry name" value="Znf_CCHC"/>
</dbReference>
<dbReference type="Proteomes" id="UP000001312">
    <property type="component" value="Unassembled WGS sequence"/>
</dbReference>
<dbReference type="RefSeq" id="XP_001592089.1">
    <property type="nucleotide sequence ID" value="XM_001592039.1"/>
</dbReference>
<sequence length="558" mass="62997">MEKFDEIKAELLHDNRAFVPNADIKYIGWLSRAALTKKASTIIVEFTNPEDANKIIDEGLIWQGEAFQCERYDRQCRLKQCYKCQRYGHIGTQCKANTACGYCAKAHNSKDCPDKSDKSTTRNCVVCRGAHEAWNNRCPARKEELSKVKAAYDARQPYHFVPSSKDKSPLNQTNPYLTPTELAMIANGSQRGRPGNISTGLTPSTPSLIPGRQNARSKSPTKGRATKRSYIGNTAESTQDENEDIILEDFNLHHEYLGGLKIHLRIVQRPQRNIYDWPNVDMQKLRANLIYNLPVLRSPRTETALDRYVDEVVKALQLAIDQAIPLKRWSPRARAGWTLECKELQAEAPRNEKGRVIRQALLQGHREQVGKATENPESMWKLAKWARNRGEVAAITTPVLKDPNSDIEYTKAQDKAKLFQKAFFPAPPEPDLQDIREANYSTNIPFPDIKDKEIYLAIKSTPPFKAAGPDGIINQVLHITASQMAPHLTRIFNTSLKLGYCPAHFRQSTTIVIKKPETYETKTGIPQGSPLSPILYLFYNADLLEICNQEPNTLATGI</sequence>
<feature type="region of interest" description="Disordered" evidence="2">
    <location>
        <begin position="188"/>
        <end position="238"/>
    </location>
</feature>
<evidence type="ECO:0000259" key="3">
    <source>
        <dbReference type="PROSITE" id="PS50158"/>
    </source>
</evidence>
<dbReference type="PROSITE" id="PS50158">
    <property type="entry name" value="ZF_CCHC"/>
    <property type="match status" value="1"/>
</dbReference>
<protein>
    <recommendedName>
        <fullName evidence="3">CCHC-type domain-containing protein</fullName>
    </recommendedName>
</protein>
<dbReference type="InParanoid" id="A7ELY1"/>
<dbReference type="GO" id="GO:0008270">
    <property type="term" value="F:zinc ion binding"/>
    <property type="evidence" value="ECO:0007669"/>
    <property type="project" value="UniProtKB-KW"/>
</dbReference>
<proteinExistence type="predicted"/>
<accession>A7ELY1</accession>
<feature type="domain" description="CCHC-type" evidence="3">
    <location>
        <begin position="81"/>
        <end position="95"/>
    </location>
</feature>
<keyword evidence="1" id="KW-0862">Zinc</keyword>
<evidence type="ECO:0000313" key="4">
    <source>
        <dbReference type="EMBL" id="EDO03847.1"/>
    </source>
</evidence>
<dbReference type="EMBL" id="CH476628">
    <property type="protein sequence ID" value="EDO03847.1"/>
    <property type="molecule type" value="Genomic_DNA"/>
</dbReference>
<name>A7ELY1_SCLS1</name>
<evidence type="ECO:0000256" key="2">
    <source>
        <dbReference type="SAM" id="MobiDB-lite"/>
    </source>
</evidence>
<feature type="compositionally biased region" description="Polar residues" evidence="2">
    <location>
        <begin position="196"/>
        <end position="207"/>
    </location>
</feature>
<keyword evidence="1" id="KW-0863">Zinc-finger</keyword>
<dbReference type="KEGG" id="ssl:SS1G_06328"/>
<reference evidence="5" key="1">
    <citation type="journal article" date="2011" name="PLoS Genet.">
        <title>Genomic analysis of the necrotrophic fungal pathogens Sclerotinia sclerotiorum and Botrytis cinerea.</title>
        <authorList>
            <person name="Amselem J."/>
            <person name="Cuomo C.A."/>
            <person name="van Kan J.A."/>
            <person name="Viaud M."/>
            <person name="Benito E.P."/>
            <person name="Couloux A."/>
            <person name="Coutinho P.M."/>
            <person name="de Vries R.P."/>
            <person name="Dyer P.S."/>
            <person name="Fillinger S."/>
            <person name="Fournier E."/>
            <person name="Gout L."/>
            <person name="Hahn M."/>
            <person name="Kohn L."/>
            <person name="Lapalu N."/>
            <person name="Plummer K.M."/>
            <person name="Pradier J.M."/>
            <person name="Quevillon E."/>
            <person name="Sharon A."/>
            <person name="Simon A."/>
            <person name="ten Have A."/>
            <person name="Tudzynski B."/>
            <person name="Tudzynski P."/>
            <person name="Wincker P."/>
            <person name="Andrew M."/>
            <person name="Anthouard V."/>
            <person name="Beever R.E."/>
            <person name="Beffa R."/>
            <person name="Benoit I."/>
            <person name="Bouzid O."/>
            <person name="Brault B."/>
            <person name="Chen Z."/>
            <person name="Choquer M."/>
            <person name="Collemare J."/>
            <person name="Cotton P."/>
            <person name="Danchin E.G."/>
            <person name="Da Silva C."/>
            <person name="Gautier A."/>
            <person name="Giraud C."/>
            <person name="Giraud T."/>
            <person name="Gonzalez C."/>
            <person name="Grossetete S."/>
            <person name="Guldener U."/>
            <person name="Henrissat B."/>
            <person name="Howlett B.J."/>
            <person name="Kodira C."/>
            <person name="Kretschmer M."/>
            <person name="Lappartient A."/>
            <person name="Leroch M."/>
            <person name="Levis C."/>
            <person name="Mauceli E."/>
            <person name="Neuveglise C."/>
            <person name="Oeser B."/>
            <person name="Pearson M."/>
            <person name="Poulain J."/>
            <person name="Poussereau N."/>
            <person name="Quesneville H."/>
            <person name="Rascle C."/>
            <person name="Schumacher J."/>
            <person name="Segurens B."/>
            <person name="Sexton A."/>
            <person name="Silva E."/>
            <person name="Sirven C."/>
            <person name="Soanes D.M."/>
            <person name="Talbot N.J."/>
            <person name="Templeton M."/>
            <person name="Yandava C."/>
            <person name="Yarden O."/>
            <person name="Zeng Q."/>
            <person name="Rollins J.A."/>
            <person name="Lebrun M.H."/>
            <person name="Dickman M."/>
        </authorList>
    </citation>
    <scope>NUCLEOTIDE SEQUENCE [LARGE SCALE GENOMIC DNA]</scope>
    <source>
        <strain evidence="5">ATCC 18683 / 1980 / Ss-1</strain>
    </source>
</reference>
<dbReference type="AlphaFoldDB" id="A7ELY1"/>
<dbReference type="PANTHER" id="PTHR33481">
    <property type="entry name" value="REVERSE TRANSCRIPTASE"/>
    <property type="match status" value="1"/>
</dbReference>
<keyword evidence="5" id="KW-1185">Reference proteome</keyword>
<dbReference type="GO" id="GO:0003676">
    <property type="term" value="F:nucleic acid binding"/>
    <property type="evidence" value="ECO:0007669"/>
    <property type="project" value="InterPro"/>
</dbReference>
<keyword evidence="1" id="KW-0479">Metal-binding</keyword>